<name>A0AAF0YWU4_9CORY</name>
<sequence length="139" mass="15864">MTRTVRAIMGVFSFSWLTRFVDYITGEDYQAGFIQVDNLYTPIVWAYACLCMFALFLFAAVTGWYKAGIYAGLFGNAVFLMLASQIYQVSMLPWPWPPENPRLVVNDLVDAAVCLILAVSIWYRNQVAAEKVLLKEKRE</sequence>
<feature type="transmembrane region" description="Helical" evidence="1">
    <location>
        <begin position="108"/>
        <end position="125"/>
    </location>
</feature>
<evidence type="ECO:0000313" key="3">
    <source>
        <dbReference type="Proteomes" id="UP000234560"/>
    </source>
</evidence>
<protein>
    <submittedName>
        <fullName evidence="2">Uncharacterized protein</fullName>
    </submittedName>
</protein>
<dbReference type="Proteomes" id="UP000234560">
    <property type="component" value="Chromosome"/>
</dbReference>
<dbReference type="EMBL" id="CP136958">
    <property type="protein sequence ID" value="WOT03384.1"/>
    <property type="molecule type" value="Genomic_DNA"/>
</dbReference>
<reference evidence="2" key="1">
    <citation type="submission" date="2017-12" db="EMBL/GenBank/DDBJ databases">
        <authorList>
            <person name="Thomas-White K."/>
            <person name="Wolfe A.J."/>
        </authorList>
    </citation>
    <scope>NUCLEOTIDE SEQUENCE</scope>
    <source>
        <strain evidence="2">UMB0763</strain>
    </source>
</reference>
<reference evidence="2" key="2">
    <citation type="submission" date="2023-10" db="EMBL/GenBank/DDBJ databases">
        <authorList>
            <person name="Choi B."/>
        </authorList>
    </citation>
    <scope>NUCLEOTIDE SEQUENCE</scope>
    <source>
        <strain evidence="2">UMB0763</strain>
    </source>
</reference>
<organism evidence="2 3">
    <name type="scientific">Corynebacterium pyruviciproducens</name>
    <dbReference type="NCBI Taxonomy" id="598660"/>
    <lineage>
        <taxon>Bacteria</taxon>
        <taxon>Bacillati</taxon>
        <taxon>Actinomycetota</taxon>
        <taxon>Actinomycetes</taxon>
        <taxon>Mycobacteriales</taxon>
        <taxon>Corynebacteriaceae</taxon>
        <taxon>Corynebacterium</taxon>
    </lineage>
</organism>
<keyword evidence="1" id="KW-1133">Transmembrane helix</keyword>
<gene>
    <name evidence="2" type="ORF">CYJ47_06420</name>
</gene>
<dbReference type="AlphaFoldDB" id="A0AAF0YWU4"/>
<accession>A0AAF0YWU4</accession>
<proteinExistence type="predicted"/>
<evidence type="ECO:0000256" key="1">
    <source>
        <dbReference type="SAM" id="Phobius"/>
    </source>
</evidence>
<feature type="transmembrane region" description="Helical" evidence="1">
    <location>
        <begin position="68"/>
        <end position="88"/>
    </location>
</feature>
<evidence type="ECO:0000313" key="2">
    <source>
        <dbReference type="EMBL" id="WOT03384.1"/>
    </source>
</evidence>
<keyword evidence="1" id="KW-0812">Transmembrane</keyword>
<keyword evidence="1" id="KW-0472">Membrane</keyword>
<dbReference type="RefSeq" id="WP_101678980.1">
    <property type="nucleotide sequence ID" value="NZ_CP136958.1"/>
</dbReference>
<dbReference type="KEGG" id="cpyr:CYJ47_06420"/>
<feature type="transmembrane region" description="Helical" evidence="1">
    <location>
        <begin position="42"/>
        <end position="61"/>
    </location>
</feature>